<feature type="compositionally biased region" description="Pro residues" evidence="1">
    <location>
        <begin position="643"/>
        <end position="657"/>
    </location>
</feature>
<protein>
    <submittedName>
        <fullName evidence="2">Uncharacterized protein</fullName>
    </submittedName>
</protein>
<dbReference type="EMBL" id="CP144753">
    <property type="protein sequence ID" value="WVZ94060.1"/>
    <property type="molecule type" value="Genomic_DNA"/>
</dbReference>
<feature type="compositionally biased region" description="Polar residues" evidence="1">
    <location>
        <begin position="548"/>
        <end position="565"/>
    </location>
</feature>
<gene>
    <name evidence="2" type="ORF">U9M48_040002</name>
</gene>
<proteinExistence type="predicted"/>
<feature type="compositionally biased region" description="Acidic residues" evidence="1">
    <location>
        <begin position="621"/>
        <end position="631"/>
    </location>
</feature>
<feature type="compositionally biased region" description="Basic and acidic residues" evidence="1">
    <location>
        <begin position="314"/>
        <end position="331"/>
    </location>
</feature>
<feature type="region of interest" description="Disordered" evidence="1">
    <location>
        <begin position="482"/>
        <end position="503"/>
    </location>
</feature>
<evidence type="ECO:0000313" key="2">
    <source>
        <dbReference type="EMBL" id="WVZ94060.1"/>
    </source>
</evidence>
<reference evidence="2 3" key="1">
    <citation type="submission" date="2024-02" db="EMBL/GenBank/DDBJ databases">
        <title>High-quality chromosome-scale genome assembly of Pensacola bahiagrass (Paspalum notatum Flugge var. saurae).</title>
        <authorList>
            <person name="Vega J.M."/>
            <person name="Podio M."/>
            <person name="Orjuela J."/>
            <person name="Siena L.A."/>
            <person name="Pessino S.C."/>
            <person name="Combes M.C."/>
            <person name="Mariac C."/>
            <person name="Albertini E."/>
            <person name="Pupilli F."/>
            <person name="Ortiz J.P.A."/>
            <person name="Leblanc O."/>
        </authorList>
    </citation>
    <scope>NUCLEOTIDE SEQUENCE [LARGE SCALE GENOMIC DNA]</scope>
    <source>
        <strain evidence="2">R1</strain>
        <tissue evidence="2">Leaf</tissue>
    </source>
</reference>
<sequence>MTASEDIRLFDLRNRKTKGIKALCYDMTVDEFYPRPRDFRIDGRFWTVLQASLYESALQGGHKLMPQAVIDFDRANSISGHNIRRYFKHYPGLVELMTRSHMYVEDWVRVFYATLYVADQRHFIQFMFDGREHRWSRERMAELLGVPLRDHSLHSVVYDGVSPPYRGHAGTAPPLDQVGHLFPREMLADTPRTPDRLRPEFQLMFQILRRSLIPKAGFREGFIALQQAVLTCLTTFTDFDIVDIIVAEMEDVIVDGMSTRRQMPYAHWITHMLYQLGEDDAAFRTLYRATDTRFLDYRPAMRDDQRRGGRAARAVREQIPTEERAEVEARGRGAGGVEGGFLSYYYASKDLDSDYDDEEEQARFFPPARHDAEAGGSGEPQPPSPPPAPQVSQAQVTQPDALQGILQALLQQQAEHTRVQQQQTQQLLSLHQAQLDFQRETRDRADRQEARQTLILEEIRTSLRDQHQEYSHGIDSLRSEVRGAPSLPQSQPTLPAPPQMTPPALPEFTSSIQLAGASTPGTFPLSPLLRTDLRPVLSPLPATTLTFESSAQGPSVTAAASSSGPSRRDFLEQTVEPVIEQITQPASSQAVAAQPDTVPDASETVVVPDSPLGAVDRAAAEMDDDSDAASDDDTRFQFISRHPPLPPASSPPPPPSA</sequence>
<name>A0AAQ3XD87_PASNO</name>
<organism evidence="2 3">
    <name type="scientific">Paspalum notatum var. saurae</name>
    <dbReference type="NCBI Taxonomy" id="547442"/>
    <lineage>
        <taxon>Eukaryota</taxon>
        <taxon>Viridiplantae</taxon>
        <taxon>Streptophyta</taxon>
        <taxon>Embryophyta</taxon>
        <taxon>Tracheophyta</taxon>
        <taxon>Spermatophyta</taxon>
        <taxon>Magnoliopsida</taxon>
        <taxon>Liliopsida</taxon>
        <taxon>Poales</taxon>
        <taxon>Poaceae</taxon>
        <taxon>PACMAD clade</taxon>
        <taxon>Panicoideae</taxon>
        <taxon>Andropogonodae</taxon>
        <taxon>Paspaleae</taxon>
        <taxon>Paspalinae</taxon>
        <taxon>Paspalum</taxon>
    </lineage>
</organism>
<feature type="region of interest" description="Disordered" evidence="1">
    <location>
        <begin position="586"/>
        <end position="657"/>
    </location>
</feature>
<feature type="compositionally biased region" description="Low complexity" evidence="1">
    <location>
        <begin position="586"/>
        <end position="595"/>
    </location>
</feature>
<feature type="region of interest" description="Disordered" evidence="1">
    <location>
        <begin position="305"/>
        <end position="333"/>
    </location>
</feature>
<feature type="compositionally biased region" description="Pro residues" evidence="1">
    <location>
        <begin position="494"/>
        <end position="503"/>
    </location>
</feature>
<keyword evidence="3" id="KW-1185">Reference proteome</keyword>
<accession>A0AAQ3XD87</accession>
<evidence type="ECO:0000313" key="3">
    <source>
        <dbReference type="Proteomes" id="UP001341281"/>
    </source>
</evidence>
<dbReference type="AlphaFoldDB" id="A0AAQ3XD87"/>
<feature type="compositionally biased region" description="Pro residues" evidence="1">
    <location>
        <begin position="380"/>
        <end position="389"/>
    </location>
</feature>
<dbReference type="Proteomes" id="UP001341281">
    <property type="component" value="Chromosome 09"/>
</dbReference>
<feature type="region of interest" description="Disordered" evidence="1">
    <location>
        <begin position="369"/>
        <end position="397"/>
    </location>
</feature>
<dbReference type="PANTHER" id="PTHR48125">
    <property type="entry name" value="LP07818P1"/>
    <property type="match status" value="1"/>
</dbReference>
<dbReference type="PANTHER" id="PTHR48125:SF10">
    <property type="entry name" value="OS12G0136300 PROTEIN"/>
    <property type="match status" value="1"/>
</dbReference>
<evidence type="ECO:0000256" key="1">
    <source>
        <dbReference type="SAM" id="MobiDB-lite"/>
    </source>
</evidence>
<feature type="region of interest" description="Disordered" evidence="1">
    <location>
        <begin position="548"/>
        <end position="568"/>
    </location>
</feature>